<dbReference type="GeneID" id="20826129"/>
<gene>
    <name evidence="2" type="ORF">NEUTE1DRAFT_139903</name>
</gene>
<dbReference type="Proteomes" id="UP000008065">
    <property type="component" value="Unassembled WGS sequence"/>
</dbReference>
<dbReference type="VEuPathDB" id="FungiDB:NEUTE1DRAFT_139903"/>
<organism evidence="2 3">
    <name type="scientific">Neurospora tetrasperma (strain FGSC 2508 / ATCC MYA-4615 / P0657)</name>
    <dbReference type="NCBI Taxonomy" id="510951"/>
    <lineage>
        <taxon>Eukaryota</taxon>
        <taxon>Fungi</taxon>
        <taxon>Dikarya</taxon>
        <taxon>Ascomycota</taxon>
        <taxon>Pezizomycotina</taxon>
        <taxon>Sordariomycetes</taxon>
        <taxon>Sordariomycetidae</taxon>
        <taxon>Sordariales</taxon>
        <taxon>Sordariaceae</taxon>
        <taxon>Neurospora</taxon>
    </lineage>
</organism>
<sequence>MVKTNDEKSNVTTSKAAAKEVTKPANNILTPAARMLQHILSSRTLLIMRKTMILEALNQAENEAEAKVEAALARKDDLKSDKAEVDKDDDKGKDNDDDNINPRNPPTSDPAAKAPSAVQVKANQHEAQAAIRSLKRHGASVQAAESPANVQQNLSAGNIPPKAPKAPMAPKATTSGTTRSGRVVKPSQKARDVKGVMNKKRTSTSEAATRTRTRTRTRSGKGGKGGATRSNSAPPPAATVNTTVTRSGRVVKPSLKAREMGG</sequence>
<dbReference type="HOGENOM" id="CLU_1062068_0_0_1"/>
<keyword evidence="3" id="KW-1185">Reference proteome</keyword>
<dbReference type="EMBL" id="GL891306">
    <property type="protein sequence ID" value="EGO55653.1"/>
    <property type="molecule type" value="Genomic_DNA"/>
</dbReference>
<evidence type="ECO:0000256" key="1">
    <source>
        <dbReference type="SAM" id="MobiDB-lite"/>
    </source>
</evidence>
<evidence type="ECO:0000313" key="2">
    <source>
        <dbReference type="EMBL" id="EGO55653.1"/>
    </source>
</evidence>
<dbReference type="RefSeq" id="XP_009853453.1">
    <property type="nucleotide sequence ID" value="XM_009855151.1"/>
</dbReference>
<feature type="region of interest" description="Disordered" evidence="1">
    <location>
        <begin position="74"/>
        <end position="262"/>
    </location>
</feature>
<proteinExistence type="predicted"/>
<protein>
    <submittedName>
        <fullName evidence="2">Uncharacterized protein</fullName>
    </submittedName>
</protein>
<feature type="compositionally biased region" description="Basic residues" evidence="1">
    <location>
        <begin position="211"/>
        <end position="221"/>
    </location>
</feature>
<accession>F8MUH1</accession>
<evidence type="ECO:0000313" key="3">
    <source>
        <dbReference type="Proteomes" id="UP000008065"/>
    </source>
</evidence>
<reference evidence="3" key="1">
    <citation type="journal article" date="2011" name="Genetics">
        <title>Massive changes in genome architecture accompany the transition to self-fertility in the filamentous fungus Neurospora tetrasperma.</title>
        <authorList>
            <person name="Ellison C.E."/>
            <person name="Stajich J.E."/>
            <person name="Jacobson D.J."/>
            <person name="Natvig D.O."/>
            <person name="Lapidus A."/>
            <person name="Foster B."/>
            <person name="Aerts A."/>
            <person name="Riley R."/>
            <person name="Lindquist E.A."/>
            <person name="Grigoriev I.V."/>
            <person name="Taylor J.W."/>
        </authorList>
    </citation>
    <scope>NUCLEOTIDE SEQUENCE [LARGE SCALE GENOMIC DNA]</scope>
    <source>
        <strain evidence="3">FGSC 2508 / P0657</strain>
    </source>
</reference>
<feature type="compositionally biased region" description="Basic and acidic residues" evidence="1">
    <location>
        <begin position="74"/>
        <end position="94"/>
    </location>
</feature>
<feature type="compositionally biased region" description="Low complexity" evidence="1">
    <location>
        <begin position="227"/>
        <end position="245"/>
    </location>
</feature>
<name>F8MUH1_NEUT8</name>
<dbReference type="AlphaFoldDB" id="F8MUH1"/>
<dbReference type="KEGG" id="nte:NEUTE1DRAFT139903"/>
<dbReference type="OrthoDB" id="10617647at2759"/>